<dbReference type="Proteomes" id="UP000199497">
    <property type="component" value="Unassembled WGS sequence"/>
</dbReference>
<dbReference type="GO" id="GO:0016020">
    <property type="term" value="C:membrane"/>
    <property type="evidence" value="ECO:0007669"/>
    <property type="project" value="TreeGrafter"/>
</dbReference>
<feature type="transmembrane region" description="Helical" evidence="1">
    <location>
        <begin position="140"/>
        <end position="159"/>
    </location>
</feature>
<dbReference type="GO" id="GO:0016747">
    <property type="term" value="F:acyltransferase activity, transferring groups other than amino-acyl groups"/>
    <property type="evidence" value="ECO:0007669"/>
    <property type="project" value="InterPro"/>
</dbReference>
<dbReference type="InterPro" id="IPR050879">
    <property type="entry name" value="Acyltransferase_3"/>
</dbReference>
<evidence type="ECO:0000256" key="1">
    <source>
        <dbReference type="SAM" id="Phobius"/>
    </source>
</evidence>
<keyword evidence="3" id="KW-0012">Acyltransferase</keyword>
<proteinExistence type="predicted"/>
<dbReference type="GO" id="GO:0016787">
    <property type="term" value="F:hydrolase activity"/>
    <property type="evidence" value="ECO:0007669"/>
    <property type="project" value="UniProtKB-KW"/>
</dbReference>
<keyword evidence="1" id="KW-0812">Transmembrane</keyword>
<feature type="transmembrane region" description="Helical" evidence="1">
    <location>
        <begin position="12"/>
        <end position="33"/>
    </location>
</feature>
<dbReference type="PANTHER" id="PTHR23028:SF53">
    <property type="entry name" value="ACYL_TRANSF_3 DOMAIN-CONTAINING PROTEIN"/>
    <property type="match status" value="1"/>
</dbReference>
<reference evidence="4" key="1">
    <citation type="submission" date="2016-10" db="EMBL/GenBank/DDBJ databases">
        <authorList>
            <person name="Varghese N."/>
            <person name="Submissions S."/>
        </authorList>
    </citation>
    <scope>NUCLEOTIDE SEQUENCE [LARGE SCALE GENOMIC DNA]</scope>
    <source>
        <strain evidence="4">DSM 46732</strain>
    </source>
</reference>
<feature type="transmembrane region" description="Helical" evidence="1">
    <location>
        <begin position="53"/>
        <end position="75"/>
    </location>
</feature>
<name>A0A1H0WWV4_9ACTN</name>
<feature type="transmembrane region" description="Helical" evidence="1">
    <location>
        <begin position="96"/>
        <end position="120"/>
    </location>
</feature>
<gene>
    <name evidence="3" type="ORF">SAMN04487905_11738</name>
</gene>
<keyword evidence="3" id="KW-0808">Transferase</keyword>
<keyword evidence="1" id="KW-1133">Transmembrane helix</keyword>
<dbReference type="OrthoDB" id="9796461at2"/>
<dbReference type="PANTHER" id="PTHR23028">
    <property type="entry name" value="ACETYLTRANSFERASE"/>
    <property type="match status" value="1"/>
</dbReference>
<dbReference type="STRING" id="405564.SAMN04487905_11738"/>
<feature type="domain" description="Acyltransferase 3" evidence="2">
    <location>
        <begin position="14"/>
        <end position="346"/>
    </location>
</feature>
<keyword evidence="1" id="KW-0472">Membrane</keyword>
<sequence length="395" mass="44688">MKTKLGSELPTHIPSITGLRFIAAAMVFVSHIAQNRIFNSPDTNEAFYQIFNPAGWVGVEFFFILSGFVLTWSLKDNDTVRSFWRRRVVKIFPNHLVTWFAGLLLMIIAGEALNLFHVIPSAFLVHTWIPRMDALTGTNGPNWSLGCELVFYLCFPYIYRFIRKIRPEHLWGWFAAVTATIFAWTSLVFFVFPERPGIVWADMPFWHFWGVYNLPPVRMLEFTLGILLARIVLSGRWISLSWSSSIGIFAVGYLAVLLVPPEYGMTTVAAIPLSMVIATAATADLRGTPSPLRGPRMIWLGEISFAFYLVHYLILHFTLKALGENVSWSLFVGLCVSTVLLLVTLYFANLLYRWVELPAMRRWGRSPDGMKHGSLVCPPVEKIDDDTRSPSGAAS</sequence>
<feature type="transmembrane region" description="Helical" evidence="1">
    <location>
        <begin position="297"/>
        <end position="314"/>
    </location>
</feature>
<dbReference type="InterPro" id="IPR002656">
    <property type="entry name" value="Acyl_transf_3_dom"/>
</dbReference>
<feature type="transmembrane region" description="Helical" evidence="1">
    <location>
        <begin position="212"/>
        <end position="233"/>
    </location>
</feature>
<dbReference type="Pfam" id="PF01757">
    <property type="entry name" value="Acyl_transf_3"/>
    <property type="match status" value="1"/>
</dbReference>
<feature type="transmembrane region" description="Helical" evidence="1">
    <location>
        <begin position="326"/>
        <end position="352"/>
    </location>
</feature>
<dbReference type="RefSeq" id="WP_092604381.1">
    <property type="nucleotide sequence ID" value="NZ_FNJR01000017.1"/>
</dbReference>
<protein>
    <submittedName>
        <fullName evidence="3">Peptidoglycan/LPS O-acetylase OafA/YrhL, contains acyltransferase and SGNH-hydrolase domains</fullName>
    </submittedName>
</protein>
<feature type="transmembrane region" description="Helical" evidence="1">
    <location>
        <begin position="240"/>
        <end position="259"/>
    </location>
</feature>
<keyword evidence="3" id="KW-0378">Hydrolase</keyword>
<feature type="transmembrane region" description="Helical" evidence="1">
    <location>
        <begin position="171"/>
        <end position="192"/>
    </location>
</feature>
<evidence type="ECO:0000313" key="3">
    <source>
        <dbReference type="EMBL" id="SDP95244.1"/>
    </source>
</evidence>
<dbReference type="EMBL" id="FNJR01000017">
    <property type="protein sequence ID" value="SDP95244.1"/>
    <property type="molecule type" value="Genomic_DNA"/>
</dbReference>
<accession>A0A1H0WWV4</accession>
<keyword evidence="4" id="KW-1185">Reference proteome</keyword>
<dbReference type="AlphaFoldDB" id="A0A1H0WWV4"/>
<evidence type="ECO:0000313" key="4">
    <source>
        <dbReference type="Proteomes" id="UP000199497"/>
    </source>
</evidence>
<evidence type="ECO:0000259" key="2">
    <source>
        <dbReference type="Pfam" id="PF01757"/>
    </source>
</evidence>
<feature type="transmembrane region" description="Helical" evidence="1">
    <location>
        <begin position="265"/>
        <end position="285"/>
    </location>
</feature>
<dbReference type="GO" id="GO:0009103">
    <property type="term" value="P:lipopolysaccharide biosynthetic process"/>
    <property type="evidence" value="ECO:0007669"/>
    <property type="project" value="TreeGrafter"/>
</dbReference>
<organism evidence="3 4">
    <name type="scientific">Actinopolyspora xinjiangensis</name>
    <dbReference type="NCBI Taxonomy" id="405564"/>
    <lineage>
        <taxon>Bacteria</taxon>
        <taxon>Bacillati</taxon>
        <taxon>Actinomycetota</taxon>
        <taxon>Actinomycetes</taxon>
        <taxon>Actinopolysporales</taxon>
        <taxon>Actinopolysporaceae</taxon>
        <taxon>Actinopolyspora</taxon>
    </lineage>
</organism>